<proteinExistence type="predicted"/>
<dbReference type="AlphaFoldDB" id="A0A264W8S7"/>
<keyword evidence="3" id="KW-1185">Reference proteome</keyword>
<sequence>MTTILAVLLLFLAACSSSDEAVNTDSATDLVPQGSQNIETHSADGNAVSSGEDEEVGFELAGGVIEEAANVPAEEKEAIENAFRTYIEAFNDEDLESYLSVISKQPQGFSYETEKQFVTDTFEQYDTKRSAEDITIIKYNEQEAQVYSTVSIDLEQHSTGGKATSSGRQVTVFAKEDGNWLVTSVYFIRD</sequence>
<evidence type="ECO:0008006" key="4">
    <source>
        <dbReference type="Google" id="ProtNLM"/>
    </source>
</evidence>
<dbReference type="InterPro" id="IPR032710">
    <property type="entry name" value="NTF2-like_dom_sf"/>
</dbReference>
<feature type="chain" id="PRO_5039463370" description="DUF4440 domain-containing protein" evidence="1">
    <location>
        <begin position="22"/>
        <end position="190"/>
    </location>
</feature>
<evidence type="ECO:0000256" key="1">
    <source>
        <dbReference type="SAM" id="SignalP"/>
    </source>
</evidence>
<evidence type="ECO:0000313" key="2">
    <source>
        <dbReference type="EMBL" id="OZS79427.1"/>
    </source>
</evidence>
<organism evidence="2 3">
    <name type="scientific">Tetzosporium hominis</name>
    <dbReference type="NCBI Taxonomy" id="2020506"/>
    <lineage>
        <taxon>Bacteria</taxon>
        <taxon>Bacillati</taxon>
        <taxon>Bacillota</taxon>
        <taxon>Bacilli</taxon>
        <taxon>Bacillales</taxon>
        <taxon>Caryophanaceae</taxon>
        <taxon>Tetzosporium</taxon>
    </lineage>
</organism>
<dbReference type="EMBL" id="NOKQ01000134">
    <property type="protein sequence ID" value="OZS79427.1"/>
    <property type="molecule type" value="Genomic_DNA"/>
</dbReference>
<accession>A0A264W8S7</accession>
<name>A0A264W8S7_9BACL</name>
<dbReference type="OrthoDB" id="2839093at2"/>
<protein>
    <recommendedName>
        <fullName evidence="4">DUF4440 domain-containing protein</fullName>
    </recommendedName>
</protein>
<dbReference type="Gene3D" id="3.10.450.50">
    <property type="match status" value="1"/>
</dbReference>
<dbReference type="SUPFAM" id="SSF54427">
    <property type="entry name" value="NTF2-like"/>
    <property type="match status" value="1"/>
</dbReference>
<feature type="signal peptide" evidence="1">
    <location>
        <begin position="1"/>
        <end position="21"/>
    </location>
</feature>
<gene>
    <name evidence="2" type="ORF">CF394_01215</name>
</gene>
<keyword evidence="1" id="KW-0732">Signal</keyword>
<reference evidence="2 3" key="1">
    <citation type="submission" date="2017-07" db="EMBL/GenBank/DDBJ databases">
        <title>Tetzosporium hominis gen.nov. sp.nov.</title>
        <authorList>
            <person name="Tetz G."/>
            <person name="Tetz V."/>
        </authorList>
    </citation>
    <scope>NUCLEOTIDE SEQUENCE [LARGE SCALE GENOMIC DNA]</scope>
    <source>
        <strain evidence="2 3">VT-49</strain>
    </source>
</reference>
<evidence type="ECO:0000313" key="3">
    <source>
        <dbReference type="Proteomes" id="UP000217065"/>
    </source>
</evidence>
<comment type="caution">
    <text evidence="2">The sequence shown here is derived from an EMBL/GenBank/DDBJ whole genome shotgun (WGS) entry which is preliminary data.</text>
</comment>
<dbReference type="Proteomes" id="UP000217065">
    <property type="component" value="Unassembled WGS sequence"/>
</dbReference>